<evidence type="ECO:0000259" key="3">
    <source>
        <dbReference type="PROSITE" id="PS50111"/>
    </source>
</evidence>
<dbReference type="RefSeq" id="WP_170118082.1">
    <property type="nucleotide sequence ID" value="NZ_PZZL01000001.1"/>
</dbReference>
<dbReference type="SUPFAM" id="SSF58104">
    <property type="entry name" value="Methyl-accepting chemotaxis protein (MCP) signaling domain"/>
    <property type="match status" value="1"/>
</dbReference>
<dbReference type="SMART" id="SM00283">
    <property type="entry name" value="MA"/>
    <property type="match status" value="1"/>
</dbReference>
<dbReference type="Proteomes" id="UP000241808">
    <property type="component" value="Unassembled WGS sequence"/>
</dbReference>
<evidence type="ECO:0000313" key="4">
    <source>
        <dbReference type="EMBL" id="PTM61524.1"/>
    </source>
</evidence>
<name>A0A2T4ZHR6_9HYPH</name>
<proteinExistence type="predicted"/>
<dbReference type="GO" id="GO:0007165">
    <property type="term" value="P:signal transduction"/>
    <property type="evidence" value="ECO:0007669"/>
    <property type="project" value="UniProtKB-KW"/>
</dbReference>
<evidence type="ECO:0000313" key="5">
    <source>
        <dbReference type="Proteomes" id="UP000241808"/>
    </source>
</evidence>
<keyword evidence="1 2" id="KW-0807">Transducer</keyword>
<dbReference type="SUPFAM" id="SSF141371">
    <property type="entry name" value="PilZ domain-like"/>
    <property type="match status" value="1"/>
</dbReference>
<sequence length="585" mass="62441">MVFGISASRRDTAPAIEAAAGPDPRDAEIARLKGEIDQIRDTIGLVESDLVKLIAEVAASADHVHDGTAAATRALAAIRERSSALDGLAARASDNSRQLAAATEEFGQSATEIGGRVREATRFTDEAVEAVGHASLSIDGLRASSAEIDQVVALIAKIARQTNLLALNATIEAARAGEAGKGFAVVAQEVKSLSMETQRATDEIARRIAHLQSDAQASIAAVQQIAGAVDAIRPVFSSVVEAVDGQIQTISELSRSAGESAAFIGHVASGAGAIDQAAVEAEVTSDEADAAGRQAKLLTEKLRSRFTIFLRQSEIGDRRRHDRLPVDIDVTVSAGGKTCRTKTRDLSEGGMLLAAGEVDAVAVGASATARLPGLGETSIRIAGRSALGSHCEFVRPAPDFTAAVSARLTALREADRTRIDHVVAAAAEVSRAFEAAIEARRLSRDDLFDNDYVQIPGTNPVQFSTRYLKVLEDILPPIQEKWLGVDKQMTFCAAVDRNAYLPVHNRIYSHPQRPDDPAWNAANCRNKRVFDDRAGLSAARNARPYLVQSYARDMGNGVTVFMKEIDAPIRVFGRHWGGLRMAYKL</sequence>
<dbReference type="InterPro" id="IPR004089">
    <property type="entry name" value="MCPsignal_dom"/>
</dbReference>
<feature type="domain" description="Methyl-accepting transducer" evidence="3">
    <location>
        <begin position="60"/>
        <end position="296"/>
    </location>
</feature>
<reference evidence="4 5" key="1">
    <citation type="submission" date="2018-04" db="EMBL/GenBank/DDBJ databases">
        <title>Genomic Encyclopedia of Archaeal and Bacterial Type Strains, Phase II (KMG-II): from individual species to whole genera.</title>
        <authorList>
            <person name="Goeker M."/>
        </authorList>
    </citation>
    <scope>NUCLEOTIDE SEQUENCE [LARGE SCALE GENOMIC DNA]</scope>
    <source>
        <strain evidence="4 5">DSM 25521</strain>
    </source>
</reference>
<dbReference type="PANTHER" id="PTHR32089:SF112">
    <property type="entry name" value="LYSOZYME-LIKE PROTEIN-RELATED"/>
    <property type="match status" value="1"/>
</dbReference>
<keyword evidence="5" id="KW-1185">Reference proteome</keyword>
<dbReference type="AlphaFoldDB" id="A0A2T4ZHR6"/>
<organism evidence="4 5">
    <name type="scientific">Phreatobacter oligotrophus</name>
    <dbReference type="NCBI Taxonomy" id="1122261"/>
    <lineage>
        <taxon>Bacteria</taxon>
        <taxon>Pseudomonadati</taxon>
        <taxon>Pseudomonadota</taxon>
        <taxon>Alphaproteobacteria</taxon>
        <taxon>Hyphomicrobiales</taxon>
        <taxon>Phreatobacteraceae</taxon>
        <taxon>Phreatobacter</taxon>
    </lineage>
</organism>
<dbReference type="Pfam" id="PF07238">
    <property type="entry name" value="PilZ"/>
    <property type="match status" value="1"/>
</dbReference>
<dbReference type="Gene3D" id="1.10.287.950">
    <property type="entry name" value="Methyl-accepting chemotaxis protein"/>
    <property type="match status" value="1"/>
</dbReference>
<comment type="caution">
    <text evidence="4">The sequence shown here is derived from an EMBL/GenBank/DDBJ whole genome shotgun (WGS) entry which is preliminary data.</text>
</comment>
<dbReference type="EMBL" id="PZZL01000001">
    <property type="protein sequence ID" value="PTM61524.1"/>
    <property type="molecule type" value="Genomic_DNA"/>
</dbReference>
<dbReference type="GO" id="GO:0016020">
    <property type="term" value="C:membrane"/>
    <property type="evidence" value="ECO:0007669"/>
    <property type="project" value="InterPro"/>
</dbReference>
<dbReference type="GO" id="GO:0035438">
    <property type="term" value="F:cyclic-di-GMP binding"/>
    <property type="evidence" value="ECO:0007669"/>
    <property type="project" value="InterPro"/>
</dbReference>
<dbReference type="PROSITE" id="PS50111">
    <property type="entry name" value="CHEMOTAXIS_TRANSDUC_2"/>
    <property type="match status" value="1"/>
</dbReference>
<protein>
    <submittedName>
        <fullName evidence="4">Methyl-accepting chemotaxis sensory transducer</fullName>
    </submittedName>
</protein>
<dbReference type="InterPro" id="IPR009875">
    <property type="entry name" value="PilZ_domain"/>
</dbReference>
<dbReference type="Gene3D" id="2.40.10.220">
    <property type="entry name" value="predicted glycosyltransferase like domains"/>
    <property type="match status" value="1"/>
</dbReference>
<gene>
    <name evidence="4" type="ORF">C8P69_101193</name>
</gene>
<evidence type="ECO:0000256" key="1">
    <source>
        <dbReference type="ARBA" id="ARBA00023224"/>
    </source>
</evidence>
<evidence type="ECO:0000256" key="2">
    <source>
        <dbReference type="PROSITE-ProRule" id="PRU00284"/>
    </source>
</evidence>
<accession>A0A2T4ZHR6</accession>
<dbReference type="PANTHER" id="PTHR32089">
    <property type="entry name" value="METHYL-ACCEPTING CHEMOTAXIS PROTEIN MCPB"/>
    <property type="match status" value="1"/>
</dbReference>
<dbReference type="Pfam" id="PF00015">
    <property type="entry name" value="MCPsignal"/>
    <property type="match status" value="1"/>
</dbReference>